<protein>
    <recommendedName>
        <fullName evidence="8">PilZ domain-containing protein</fullName>
    </recommendedName>
</protein>
<keyword evidence="2" id="KW-0547">Nucleotide-binding</keyword>
<dbReference type="InterPro" id="IPR012349">
    <property type="entry name" value="Split_barrel_FMN-bd"/>
</dbReference>
<dbReference type="Pfam" id="PF12945">
    <property type="entry name" value="PilZNR"/>
    <property type="match status" value="1"/>
</dbReference>
<dbReference type="RefSeq" id="WP_058374468.1">
    <property type="nucleotide sequence ID" value="NZ_CP011034.1"/>
</dbReference>
<organism evidence="6">
    <name type="scientific">Pseudoalteromonas translucida KMM 520</name>
    <dbReference type="NCBI Taxonomy" id="1315283"/>
    <lineage>
        <taxon>Bacteria</taxon>
        <taxon>Pseudomonadati</taxon>
        <taxon>Pseudomonadota</taxon>
        <taxon>Gammaproteobacteria</taxon>
        <taxon>Alteromonadales</taxon>
        <taxon>Pseudoalteromonadaceae</taxon>
        <taxon>Pseudoalteromonas</taxon>
    </lineage>
</organism>
<dbReference type="Gene3D" id="2.40.10.220">
    <property type="entry name" value="predicted glycosyltransferase like domains"/>
    <property type="match status" value="1"/>
</dbReference>
<name>A0A0U2IRI5_9GAMM</name>
<evidence type="ECO:0000313" key="6">
    <source>
        <dbReference type="EMBL" id="ALS31423.1"/>
    </source>
</evidence>
<keyword evidence="3" id="KW-0975">Bacterial flagellum</keyword>
<sequence>MPTTNLEKLHQIMPGAMVDLEILTPTASKRVKTEFIGLLENRFIILNYPSSKRLPTASDYLHDGEMVVVRALIEGSGGQVIAFRQQIMSVVSHPARLLFINYPKQVQLFDLRSQARIPTLLSAKLKLSDDRILDGVIKDISLTGIKFDLKDKALAENIKGMQCSIILDSSNKQVKDFQGEICSVKEHAQGAYCGIKLLASEEEMKSFMGDHFIDPSILESETE</sequence>
<dbReference type="GO" id="GO:0035438">
    <property type="term" value="F:cyclic-di-GMP binding"/>
    <property type="evidence" value="ECO:0007669"/>
    <property type="project" value="InterPro"/>
</dbReference>
<dbReference type="OrthoDB" id="5761885at2"/>
<accession>A0A0U2IRI5</accession>
<evidence type="ECO:0000256" key="2">
    <source>
        <dbReference type="ARBA" id="ARBA00022741"/>
    </source>
</evidence>
<dbReference type="Proteomes" id="UP000065261">
    <property type="component" value="Chromosome I"/>
</dbReference>
<proteinExistence type="predicted"/>
<dbReference type="Pfam" id="PF07238">
    <property type="entry name" value="PilZ"/>
    <property type="match status" value="1"/>
</dbReference>
<evidence type="ECO:0000256" key="1">
    <source>
        <dbReference type="ARBA" id="ARBA00022636"/>
    </source>
</evidence>
<dbReference type="KEGG" id="ptn:PTRA_a0020"/>
<dbReference type="InterPro" id="IPR009926">
    <property type="entry name" value="T3SS_YcgR_PilZN"/>
</dbReference>
<keyword evidence="1" id="KW-0973">c-di-GMP</keyword>
<dbReference type="SUPFAM" id="SSF141371">
    <property type="entry name" value="PilZ domain-like"/>
    <property type="match status" value="2"/>
</dbReference>
<evidence type="ECO:0000313" key="7">
    <source>
        <dbReference type="Proteomes" id="UP000065261"/>
    </source>
</evidence>
<dbReference type="Gene3D" id="2.30.110.10">
    <property type="entry name" value="Electron Transport, Fmn-binding Protein, Chain A"/>
    <property type="match status" value="1"/>
</dbReference>
<dbReference type="PATRIC" id="fig|1315283.4.peg.16"/>
<evidence type="ECO:0000259" key="4">
    <source>
        <dbReference type="Pfam" id="PF07238"/>
    </source>
</evidence>
<dbReference type="EMBL" id="CP011034">
    <property type="protein sequence ID" value="ALS31423.1"/>
    <property type="molecule type" value="Genomic_DNA"/>
</dbReference>
<feature type="domain" description="Type III secretion system flagellar brake protein YcgR PilZN" evidence="5">
    <location>
        <begin position="14"/>
        <end position="103"/>
    </location>
</feature>
<dbReference type="InterPro" id="IPR009875">
    <property type="entry name" value="PilZ_domain"/>
</dbReference>
<feature type="domain" description="PilZ" evidence="4">
    <location>
        <begin position="111"/>
        <end position="203"/>
    </location>
</feature>
<gene>
    <name evidence="6" type="ORF">PTRA_a0020</name>
</gene>
<evidence type="ECO:0000256" key="3">
    <source>
        <dbReference type="ARBA" id="ARBA00023143"/>
    </source>
</evidence>
<evidence type="ECO:0000259" key="5">
    <source>
        <dbReference type="Pfam" id="PF12945"/>
    </source>
</evidence>
<dbReference type="AlphaFoldDB" id="A0A0U2IRI5"/>
<evidence type="ECO:0008006" key="8">
    <source>
        <dbReference type="Google" id="ProtNLM"/>
    </source>
</evidence>
<reference evidence="6 7" key="1">
    <citation type="submission" date="2015-03" db="EMBL/GenBank/DDBJ databases">
        <authorList>
            <person name="Murphy D."/>
        </authorList>
    </citation>
    <scope>NUCLEOTIDE SEQUENCE [LARGE SCALE GENOMIC DNA]</scope>
    <source>
        <strain evidence="6 7">KMM 520</strain>
    </source>
</reference>